<feature type="domain" description="HTH rpiR-type" evidence="1">
    <location>
        <begin position="4"/>
        <end position="80"/>
    </location>
</feature>
<proteinExistence type="predicted"/>
<dbReference type="GO" id="GO:0097367">
    <property type="term" value="F:carbohydrate derivative binding"/>
    <property type="evidence" value="ECO:0007669"/>
    <property type="project" value="InterPro"/>
</dbReference>
<dbReference type="RefSeq" id="WP_053946105.1">
    <property type="nucleotide sequence ID" value="NZ_CP012622.1"/>
</dbReference>
<protein>
    <recommendedName>
        <fullName evidence="1">HTH rpiR-type domain-containing protein</fullName>
    </recommendedName>
</protein>
<dbReference type="STRING" id="362837.SCANT_v1c04380"/>
<gene>
    <name evidence="2" type="ORF">SCANT_v1c04380</name>
</gene>
<dbReference type="Pfam" id="PF01418">
    <property type="entry name" value="HTH_6"/>
    <property type="match status" value="1"/>
</dbReference>
<dbReference type="InterPro" id="IPR046348">
    <property type="entry name" value="SIS_dom_sf"/>
</dbReference>
<dbReference type="PROSITE" id="PS51071">
    <property type="entry name" value="HTH_RPIR"/>
    <property type="match status" value="1"/>
</dbReference>
<dbReference type="GO" id="GO:1901135">
    <property type="term" value="P:carbohydrate derivative metabolic process"/>
    <property type="evidence" value="ECO:0007669"/>
    <property type="project" value="InterPro"/>
</dbReference>
<dbReference type="AlphaFoldDB" id="A0A0M3SJ95"/>
<dbReference type="Proteomes" id="UP000063919">
    <property type="component" value="Chromosome"/>
</dbReference>
<dbReference type="PANTHER" id="PTHR30514">
    <property type="entry name" value="GLUCOKINASE"/>
    <property type="match status" value="1"/>
</dbReference>
<keyword evidence="3" id="KW-1185">Reference proteome</keyword>
<dbReference type="GO" id="GO:0003700">
    <property type="term" value="F:DNA-binding transcription factor activity"/>
    <property type="evidence" value="ECO:0007669"/>
    <property type="project" value="InterPro"/>
</dbReference>
<dbReference type="SUPFAM" id="SSF53697">
    <property type="entry name" value="SIS domain"/>
    <property type="match status" value="1"/>
</dbReference>
<dbReference type="KEGG" id="scj:SCANT_v1c04380"/>
<dbReference type="InterPro" id="IPR047640">
    <property type="entry name" value="RpiR-like"/>
</dbReference>
<dbReference type="OrthoDB" id="3684496at2"/>
<dbReference type="InterPro" id="IPR009057">
    <property type="entry name" value="Homeodomain-like_sf"/>
</dbReference>
<dbReference type="GO" id="GO:0003677">
    <property type="term" value="F:DNA binding"/>
    <property type="evidence" value="ECO:0007669"/>
    <property type="project" value="InterPro"/>
</dbReference>
<evidence type="ECO:0000259" key="1">
    <source>
        <dbReference type="PROSITE" id="PS51071"/>
    </source>
</evidence>
<sequence length="250" mass="29431">MIKSIREELIKISQSNVNDSSTIISKEIIKNYDNYIFLSQKELANKCFVSESLITYFAKKMNYTGYRELVSRLKLERDLYNMDNPIKLEDNSIGNYRQEFEKTLSSIDAQNLEIIKTIDFLKNAKRIFILSSYDQVNNAESLFNIMQIQGKDVHFSKYRKTNGYYVNELTEEDAAFFLVSGLDNNSLVNYYERLFKNNCKRIVVVSNSQAYKFKEPDSLIVIQNIEKHEIYETARSSYIYYLLNFILINI</sequence>
<dbReference type="EMBL" id="CP012622">
    <property type="protein sequence ID" value="ALD66344.1"/>
    <property type="molecule type" value="Genomic_DNA"/>
</dbReference>
<name>A0A0M3SJ95_9MOLU</name>
<dbReference type="PATRIC" id="fig|362837.3.peg.445"/>
<accession>A0A0M3SJ95</accession>
<dbReference type="Gene3D" id="3.40.50.10490">
    <property type="entry name" value="Glucose-6-phosphate isomerase like protein, domain 1"/>
    <property type="match status" value="1"/>
</dbReference>
<evidence type="ECO:0000313" key="3">
    <source>
        <dbReference type="Proteomes" id="UP000063919"/>
    </source>
</evidence>
<reference evidence="2 3" key="1">
    <citation type="journal article" date="2015" name="Genome Announc.">
        <title>Complete Genome Sequence of Spiroplasma cantharicola CC-1T (DSM 21588), a Bacterium Isolated from Soldier Beetle (Cantharis carolinus).</title>
        <authorList>
            <person name="Lo W.S."/>
            <person name="Liu P.Y."/>
            <person name="Kuo C.H."/>
        </authorList>
    </citation>
    <scope>NUCLEOTIDE SEQUENCE [LARGE SCALE GENOMIC DNA]</scope>
    <source>
        <strain evidence="2 3">CC-1</strain>
    </source>
</reference>
<dbReference type="InterPro" id="IPR036388">
    <property type="entry name" value="WH-like_DNA-bd_sf"/>
</dbReference>
<dbReference type="PANTHER" id="PTHR30514:SF1">
    <property type="entry name" value="HTH-TYPE TRANSCRIPTIONAL REGULATOR HEXR-RELATED"/>
    <property type="match status" value="1"/>
</dbReference>
<dbReference type="Gene3D" id="1.10.10.10">
    <property type="entry name" value="Winged helix-like DNA-binding domain superfamily/Winged helix DNA-binding domain"/>
    <property type="match status" value="1"/>
</dbReference>
<dbReference type="InterPro" id="IPR000281">
    <property type="entry name" value="HTH_RpiR"/>
</dbReference>
<organism evidence="2 3">
    <name type="scientific">Spiroplasma cantharicola</name>
    <dbReference type="NCBI Taxonomy" id="362837"/>
    <lineage>
        <taxon>Bacteria</taxon>
        <taxon>Bacillati</taxon>
        <taxon>Mycoplasmatota</taxon>
        <taxon>Mollicutes</taxon>
        <taxon>Entomoplasmatales</taxon>
        <taxon>Spiroplasmataceae</taxon>
        <taxon>Spiroplasma</taxon>
    </lineage>
</organism>
<dbReference type="SUPFAM" id="SSF46689">
    <property type="entry name" value="Homeodomain-like"/>
    <property type="match status" value="1"/>
</dbReference>
<evidence type="ECO:0000313" key="2">
    <source>
        <dbReference type="EMBL" id="ALD66344.1"/>
    </source>
</evidence>